<dbReference type="RefSeq" id="WP_089259990.1">
    <property type="nucleotide sequence ID" value="NZ_FZNV01000002.1"/>
</dbReference>
<accession>A0ABY1SFJ2</accession>
<sequence>MFKKSNSSKRFFADAAFGVGVACIGGAFFFIPTLFTTEQNLIPINGKVQNVEAVYTQVSSQGHKSVKSELLLNLQDDNRVFKLAKNIEQSWNNEKYEQIEKELKKSGEATIWIKASAQFDLEPEVFQIANGKESILYDLSDVKSELYWLFPFFIIMGLFNLGIYFHHKFPEHFKTIFKIKTSENTVCN</sequence>
<name>A0ABY1SFJ2_9FLAO</name>
<keyword evidence="3" id="KW-1185">Reference proteome</keyword>
<dbReference type="EMBL" id="FZNV01000002">
    <property type="protein sequence ID" value="SNR41404.1"/>
    <property type="molecule type" value="Genomic_DNA"/>
</dbReference>
<keyword evidence="1" id="KW-0812">Transmembrane</keyword>
<feature type="transmembrane region" description="Helical" evidence="1">
    <location>
        <begin position="146"/>
        <end position="165"/>
    </location>
</feature>
<reference evidence="2 3" key="1">
    <citation type="submission" date="2017-06" db="EMBL/GenBank/DDBJ databases">
        <authorList>
            <person name="Varghese N."/>
            <person name="Submissions S."/>
        </authorList>
    </citation>
    <scope>NUCLEOTIDE SEQUENCE [LARGE SCALE GENOMIC DNA]</scope>
    <source>
        <strain evidence="2 3">DSM 19840</strain>
    </source>
</reference>
<evidence type="ECO:0000256" key="1">
    <source>
        <dbReference type="SAM" id="Phobius"/>
    </source>
</evidence>
<organism evidence="2 3">
    <name type="scientific">Maribacter sedimenticola</name>
    <dbReference type="NCBI Taxonomy" id="228956"/>
    <lineage>
        <taxon>Bacteria</taxon>
        <taxon>Pseudomonadati</taxon>
        <taxon>Bacteroidota</taxon>
        <taxon>Flavobacteriia</taxon>
        <taxon>Flavobacteriales</taxon>
        <taxon>Flavobacteriaceae</taxon>
        <taxon>Maribacter</taxon>
    </lineage>
</organism>
<protein>
    <submittedName>
        <fullName evidence="2">Uncharacterized protein</fullName>
    </submittedName>
</protein>
<proteinExistence type="predicted"/>
<keyword evidence="1" id="KW-0472">Membrane</keyword>
<evidence type="ECO:0000313" key="2">
    <source>
        <dbReference type="EMBL" id="SNR41404.1"/>
    </source>
</evidence>
<keyword evidence="1" id="KW-1133">Transmembrane helix</keyword>
<feature type="transmembrane region" description="Helical" evidence="1">
    <location>
        <begin position="12"/>
        <end position="31"/>
    </location>
</feature>
<evidence type="ECO:0000313" key="3">
    <source>
        <dbReference type="Proteomes" id="UP000198337"/>
    </source>
</evidence>
<comment type="caution">
    <text evidence="2">The sequence shown here is derived from an EMBL/GenBank/DDBJ whole genome shotgun (WGS) entry which is preliminary data.</text>
</comment>
<dbReference type="Proteomes" id="UP000198337">
    <property type="component" value="Unassembled WGS sequence"/>
</dbReference>
<gene>
    <name evidence="2" type="ORF">SAMN04488009_1504</name>
</gene>